<reference evidence="1 2" key="1">
    <citation type="submission" date="2018-02" db="EMBL/GenBank/DDBJ databases">
        <title>Bacteriophage NCPPB3778 and a type I-E CRISPR drive the evolution of the US Biological Select Agent, Rathayibacter toxicus.</title>
        <authorList>
            <person name="Davis E.W.II."/>
            <person name="Tabima J.F."/>
            <person name="Weisberg A.J."/>
            <person name="Lopes L.D."/>
            <person name="Wiseman M.S."/>
            <person name="Wiseman M.S."/>
            <person name="Pupko T."/>
            <person name="Belcher M.S."/>
            <person name="Sechler A.J."/>
            <person name="Tancos M.A."/>
            <person name="Schroeder B.K."/>
            <person name="Murray T.D."/>
            <person name="Luster D.G."/>
            <person name="Schneider W.L."/>
            <person name="Rogers E."/>
            <person name="Andreote F.D."/>
            <person name="Grunwald N.J."/>
            <person name="Putnam M.L."/>
            <person name="Chang J.H."/>
        </authorList>
    </citation>
    <scope>NUCLEOTIDE SEQUENCE [LARGE SCALE GENOMIC DNA]</scope>
    <source>
        <strain evidence="1 2">FH99</strain>
    </source>
</reference>
<dbReference type="RefSeq" id="WP_027692461.1">
    <property type="nucleotide sequence ID" value="NZ_CP010848.1"/>
</dbReference>
<dbReference type="EMBL" id="PSWU01000004">
    <property type="protein sequence ID" value="PPI16421.1"/>
    <property type="molecule type" value="Genomic_DNA"/>
</dbReference>
<protein>
    <submittedName>
        <fullName evidence="1">Uncharacterized protein</fullName>
    </submittedName>
</protein>
<organism evidence="1 2">
    <name type="scientific">Rathayibacter toxicus</name>
    <dbReference type="NCBI Taxonomy" id="145458"/>
    <lineage>
        <taxon>Bacteria</taxon>
        <taxon>Bacillati</taxon>
        <taxon>Actinomycetota</taxon>
        <taxon>Actinomycetes</taxon>
        <taxon>Micrococcales</taxon>
        <taxon>Microbacteriaceae</taxon>
        <taxon>Rathayibacter</taxon>
    </lineage>
</organism>
<dbReference type="OrthoDB" id="3579809at2"/>
<evidence type="ECO:0000313" key="2">
    <source>
        <dbReference type="Proteomes" id="UP000237966"/>
    </source>
</evidence>
<dbReference type="Proteomes" id="UP000237966">
    <property type="component" value="Unassembled WGS sequence"/>
</dbReference>
<gene>
    <name evidence="1" type="ORF">C5C51_03200</name>
</gene>
<comment type="caution">
    <text evidence="1">The sequence shown here is derived from an EMBL/GenBank/DDBJ whole genome shotgun (WGS) entry which is preliminary data.</text>
</comment>
<dbReference type="GeneID" id="93667681"/>
<accession>A0A2S5Y935</accession>
<dbReference type="KEGG" id="rtc:APU90_03045"/>
<proteinExistence type="predicted"/>
<sequence>MAVLERVGRYGWHSIYFGPLSHIVQKDNRPWEHRRVLIGSIDDHDLRAVGWEEIGRWFLWRYFARPVTGERAVGGWMLENDCALLGRRGRQDDLA</sequence>
<dbReference type="AlphaFoldDB" id="A0A2S5Y935"/>
<name>A0A2S5Y935_9MICO</name>
<evidence type="ECO:0000313" key="1">
    <source>
        <dbReference type="EMBL" id="PPI16421.1"/>
    </source>
</evidence>